<dbReference type="GeneTree" id="ENSGT01150000286925"/>
<dbReference type="AlphaFoldDB" id="A0A803TSS3"/>
<dbReference type="Ensembl" id="ENSACAT00000055121.1">
    <property type="protein sequence ID" value="ENSACAP00000038263.1"/>
    <property type="gene ID" value="ENSACAG00000041125.1"/>
</dbReference>
<dbReference type="SUPFAM" id="SSF56672">
    <property type="entry name" value="DNA/RNA polymerases"/>
    <property type="match status" value="1"/>
</dbReference>
<evidence type="ECO:0000313" key="2">
    <source>
        <dbReference type="Ensembl" id="ENSACAP00000038263.1"/>
    </source>
</evidence>
<feature type="domain" description="Reverse transcriptase" evidence="1">
    <location>
        <begin position="218"/>
        <end position="482"/>
    </location>
</feature>
<keyword evidence="3" id="KW-1185">Reference proteome</keyword>
<organism evidence="2 3">
    <name type="scientific">Anolis carolinensis</name>
    <name type="common">Green anole</name>
    <name type="synonym">American chameleon</name>
    <dbReference type="NCBI Taxonomy" id="28377"/>
    <lineage>
        <taxon>Eukaryota</taxon>
        <taxon>Metazoa</taxon>
        <taxon>Chordata</taxon>
        <taxon>Craniata</taxon>
        <taxon>Vertebrata</taxon>
        <taxon>Euteleostomi</taxon>
        <taxon>Lepidosauria</taxon>
        <taxon>Squamata</taxon>
        <taxon>Bifurcata</taxon>
        <taxon>Unidentata</taxon>
        <taxon>Episquamata</taxon>
        <taxon>Toxicofera</taxon>
        <taxon>Iguania</taxon>
        <taxon>Dactyloidae</taxon>
        <taxon>Anolis</taxon>
    </lineage>
</organism>
<dbReference type="InParanoid" id="A0A803TSS3"/>
<proteinExistence type="predicted"/>
<dbReference type="Pfam" id="PF00078">
    <property type="entry name" value="RVT_1"/>
    <property type="match status" value="1"/>
</dbReference>
<dbReference type="PANTHER" id="PTHR31635:SF196">
    <property type="entry name" value="REVERSE TRANSCRIPTASE DOMAIN-CONTAINING PROTEIN-RELATED"/>
    <property type="match status" value="1"/>
</dbReference>
<evidence type="ECO:0000259" key="1">
    <source>
        <dbReference type="PROSITE" id="PS50878"/>
    </source>
</evidence>
<accession>A0A803TSS3</accession>
<reference evidence="2" key="2">
    <citation type="submission" date="2025-08" db="UniProtKB">
        <authorList>
            <consortium name="Ensembl"/>
        </authorList>
    </citation>
    <scope>IDENTIFICATION</scope>
</reference>
<dbReference type="InterPro" id="IPR043502">
    <property type="entry name" value="DNA/RNA_pol_sf"/>
</dbReference>
<sequence>MYQFRQYGMPVKRSYEDISFNTMHRRTSQEEKKWKKINQQITQIEAKLKASPTDKKSKQDLNYWLVQRDYLETEQMAKQLKYIKQQNFQHANKPGRWLSRKIQKTRQAQIITEIHTDGKNYTNNQDILKQFHKYYSKLYTKDQINIENVMSLLNKQNLQKITEQQRERLNKEITVEEIRNAIRRMKADKAPGPDGLSAIYYKTMTEEIIPYLQKIMNAILKDQNPPESWRMASIIMISKEKQDPKDVKNYRPISLLNVDYKIFTNILAERLKSFLNEWIKEEQAGFLPKRQIKDNVRVILNVIEFYKKKHQDELALLSLDAEKAFDNLNWDFLKLLLKEIDIGYHFSNAIEAIYGRQEAKIIINGQETSKIEISKGTRQGCPLSPLLFIMTLEILLNEIREDPNLKGLKIKKEEFKCRAFADDVICIINNPLDNIVKWINKIEMYGKASGLKLNKKKTMILTKTSHKRKNKNYKKNRNAGGR</sequence>
<evidence type="ECO:0000313" key="3">
    <source>
        <dbReference type="Proteomes" id="UP000001646"/>
    </source>
</evidence>
<dbReference type="PROSITE" id="PS50878">
    <property type="entry name" value="RT_POL"/>
    <property type="match status" value="1"/>
</dbReference>
<dbReference type="CDD" id="cd01650">
    <property type="entry name" value="RT_nLTR_like"/>
    <property type="match status" value="1"/>
</dbReference>
<dbReference type="InterPro" id="IPR000477">
    <property type="entry name" value="RT_dom"/>
</dbReference>
<protein>
    <recommendedName>
        <fullName evidence="1">Reverse transcriptase domain-containing protein</fullName>
    </recommendedName>
</protein>
<reference evidence="2" key="1">
    <citation type="submission" date="2009-12" db="EMBL/GenBank/DDBJ databases">
        <title>The Genome Sequence of Anolis carolinensis (Green Anole Lizard).</title>
        <authorList>
            <consortium name="The Genome Sequencing Platform"/>
            <person name="Di Palma F."/>
            <person name="Alfoldi J."/>
            <person name="Heiman D."/>
            <person name="Young S."/>
            <person name="Grabherr M."/>
            <person name="Johnson J."/>
            <person name="Lander E.S."/>
            <person name="Lindblad-Toh K."/>
        </authorList>
    </citation>
    <scope>NUCLEOTIDE SEQUENCE [LARGE SCALE GENOMIC DNA]</scope>
    <source>
        <strain evidence="2">JBL SC #1</strain>
    </source>
</reference>
<reference evidence="2" key="3">
    <citation type="submission" date="2025-09" db="UniProtKB">
        <authorList>
            <consortium name="Ensembl"/>
        </authorList>
    </citation>
    <scope>IDENTIFICATION</scope>
</reference>
<dbReference type="PANTHER" id="PTHR31635">
    <property type="entry name" value="REVERSE TRANSCRIPTASE DOMAIN-CONTAINING PROTEIN-RELATED"/>
    <property type="match status" value="1"/>
</dbReference>
<dbReference type="Proteomes" id="UP000001646">
    <property type="component" value="Unplaced"/>
</dbReference>
<name>A0A803TSS3_ANOCA</name>